<evidence type="ECO:0000313" key="1">
    <source>
        <dbReference type="EMBL" id="AFZ80116.1"/>
    </source>
</evidence>
<accession>L0AYM0</accession>
<dbReference type="OrthoDB" id="364499at2759"/>
<dbReference type="EMBL" id="CP001669">
    <property type="protein sequence ID" value="AFZ80116.1"/>
    <property type="molecule type" value="Genomic_DNA"/>
</dbReference>
<dbReference type="AlphaFoldDB" id="L0AYM0"/>
<proteinExistence type="predicted"/>
<keyword evidence="2" id="KW-1185">Reference proteome</keyword>
<evidence type="ECO:0000313" key="2">
    <source>
        <dbReference type="Proteomes" id="UP000031512"/>
    </source>
</evidence>
<organism evidence="1 2">
    <name type="scientific">Theileria equi strain WA</name>
    <dbReference type="NCBI Taxonomy" id="1537102"/>
    <lineage>
        <taxon>Eukaryota</taxon>
        <taxon>Sar</taxon>
        <taxon>Alveolata</taxon>
        <taxon>Apicomplexa</taxon>
        <taxon>Aconoidasida</taxon>
        <taxon>Piroplasmida</taxon>
        <taxon>Theileriidae</taxon>
        <taxon>Theileria</taxon>
    </lineage>
</organism>
<dbReference type="VEuPathDB" id="PiroplasmaDB:BEWA_029670"/>
<dbReference type="GeneID" id="15803912"/>
<sequence>MSGEVAAQKLLNRTRYAQNRTKYYTVRNLVLSQNERPLFITGSFEEASKDRKLLAIRKAFVNRHSYRRGPFGDLSVPHAYFEIYGDPSYFSLKELVDACTDAAKRDMRDVSFWKQIGKLMRSMS</sequence>
<reference evidence="1 2" key="1">
    <citation type="journal article" date="2012" name="BMC Genomics">
        <title>Comparative genomic analysis and phylogenetic position of Theileria equi.</title>
        <authorList>
            <person name="Kappmeyer L.S."/>
            <person name="Thiagarajan M."/>
            <person name="Herndon D.R."/>
            <person name="Ramsay J.D."/>
            <person name="Caler E."/>
            <person name="Djikeng A."/>
            <person name="Gillespie J.J."/>
            <person name="Lau A.O."/>
            <person name="Roalson E.H."/>
            <person name="Silva J.C."/>
            <person name="Silva M.G."/>
            <person name="Suarez C.E."/>
            <person name="Ueti M.W."/>
            <person name="Nene V.M."/>
            <person name="Mealey R.H."/>
            <person name="Knowles D.P."/>
            <person name="Brayton K.A."/>
        </authorList>
    </citation>
    <scope>NUCLEOTIDE SEQUENCE [LARGE SCALE GENOMIC DNA]</scope>
    <source>
        <strain evidence="1 2">WA</strain>
    </source>
</reference>
<dbReference type="Proteomes" id="UP000031512">
    <property type="component" value="Chromosome 1"/>
</dbReference>
<dbReference type="KEGG" id="beq:BEWA_029670"/>
<protein>
    <submittedName>
        <fullName evidence="1">Uncharacterized protein</fullName>
    </submittedName>
</protein>
<dbReference type="eggNOG" id="ENOG502QXC8">
    <property type="taxonomic scope" value="Eukaryota"/>
</dbReference>
<gene>
    <name evidence="1" type="ORF">BEWA_029670</name>
</gene>
<name>L0AYM0_THEEQ</name>
<dbReference type="RefSeq" id="XP_004829782.1">
    <property type="nucleotide sequence ID" value="XM_004829725.1"/>
</dbReference>